<dbReference type="OrthoDB" id="18740at2759"/>
<dbReference type="ChiTaRS" id="UTRN">
    <property type="organism name" value="human"/>
</dbReference>
<proteinExistence type="predicted"/>
<accession>L8EAK5</accession>
<protein>
    <submittedName>
        <fullName evidence="1">Alternative protein UTRN</fullName>
    </submittedName>
</protein>
<gene>
    <name evidence="1" type="primary">UTRN</name>
</gene>
<organism evidence="1">
    <name type="scientific">Homo sapiens</name>
    <name type="common">Human</name>
    <dbReference type="NCBI Taxonomy" id="9606"/>
    <lineage>
        <taxon>Eukaryota</taxon>
        <taxon>Metazoa</taxon>
        <taxon>Chordata</taxon>
        <taxon>Craniata</taxon>
        <taxon>Vertebrata</taxon>
        <taxon>Euteleostomi</taxon>
        <taxon>Mammalia</taxon>
        <taxon>Eutheria</taxon>
        <taxon>Euarchontoglires</taxon>
        <taxon>Primates</taxon>
        <taxon>Haplorrhini</taxon>
        <taxon>Catarrhini</taxon>
        <taxon>Hominidae</taxon>
        <taxon>Homo</taxon>
    </lineage>
</organism>
<dbReference type="AlphaFoldDB" id="L8EAK5"/>
<sequence length="72" mass="8561">MMSARVVSFRVEQQKVTNYITQWWNIVYLQHLGKMYETSQRYLRTSSGRRSTLPNTLDLVTCLSRQFLKVTT</sequence>
<name>L8EAK5_HUMAN</name>
<dbReference type="EMBL" id="HF583891">
    <property type="protein sequence ID" value="CCQ43388.1"/>
    <property type="molecule type" value="Genomic_DNA"/>
</dbReference>
<evidence type="ECO:0000313" key="1">
    <source>
        <dbReference type="EMBL" id="CCQ43388.1"/>
    </source>
</evidence>
<reference evidence="1" key="1">
    <citation type="journal article" date="2013" name="PLoS ONE">
        <title>Direct detection of alternative open reading frames translation products in human significantly expands the proteome.</title>
        <authorList>
            <person name="Vanderperre B."/>
            <person name="Lucier J.-F."/>
            <person name="Motard J."/>
            <person name="Tremblay G."/>
            <person name="Vanderperre S."/>
            <person name="Wisztorski M."/>
            <person name="Salzet M."/>
            <person name="Boisvert F.-M."/>
            <person name="Roucou X."/>
        </authorList>
    </citation>
    <scope>NUCLEOTIDE SEQUENCE</scope>
</reference>